<dbReference type="Proteomes" id="UP001195483">
    <property type="component" value="Unassembled WGS sequence"/>
</dbReference>
<dbReference type="Pfam" id="PF25898">
    <property type="entry name" value="LolA_2nd_metazoa"/>
    <property type="match status" value="2"/>
</dbReference>
<evidence type="ECO:0000313" key="3">
    <source>
        <dbReference type="Proteomes" id="UP001195483"/>
    </source>
</evidence>
<dbReference type="PANTHER" id="PTHR36902:SF1">
    <property type="entry name" value="ENRICHED IN SURFACE-LABELED PROTEOME PROTEIN 9"/>
    <property type="match status" value="1"/>
</dbReference>
<keyword evidence="3" id="KW-1185">Reference proteome</keyword>
<comment type="caution">
    <text evidence="2">The sequence shown here is derived from an EMBL/GenBank/DDBJ whole genome shotgun (WGS) entry which is preliminary data.</text>
</comment>
<proteinExistence type="predicted"/>
<evidence type="ECO:0000259" key="1">
    <source>
        <dbReference type="Pfam" id="PF25898"/>
    </source>
</evidence>
<feature type="domain" description="LolA-like" evidence="1">
    <location>
        <begin position="210"/>
        <end position="287"/>
    </location>
</feature>
<protein>
    <recommendedName>
        <fullName evidence="1">LolA-like domain-containing protein</fullName>
    </recommendedName>
</protein>
<organism evidence="2 3">
    <name type="scientific">Potamilus streckersoni</name>
    <dbReference type="NCBI Taxonomy" id="2493646"/>
    <lineage>
        <taxon>Eukaryota</taxon>
        <taxon>Metazoa</taxon>
        <taxon>Spiralia</taxon>
        <taxon>Lophotrochozoa</taxon>
        <taxon>Mollusca</taxon>
        <taxon>Bivalvia</taxon>
        <taxon>Autobranchia</taxon>
        <taxon>Heteroconchia</taxon>
        <taxon>Palaeoheterodonta</taxon>
        <taxon>Unionida</taxon>
        <taxon>Unionoidea</taxon>
        <taxon>Unionidae</taxon>
        <taxon>Ambleminae</taxon>
        <taxon>Lampsilini</taxon>
        <taxon>Potamilus</taxon>
    </lineage>
</organism>
<feature type="domain" description="LolA-like" evidence="1">
    <location>
        <begin position="13"/>
        <end position="207"/>
    </location>
</feature>
<sequence length="287" mass="33060">MKVWNWQAKLYNPPIPQLPGQYQAIIEGNIVDRGSTVTAHEYFDSGSSQATLILFTNNTQYNLIYDYANDQLFYVTGHSCEVRDLQQDDNNIFFGNVTYNGGVHSFSTGGALYFAKTFGEKYMGTSVVRGITTDVWKACIYWAPLKSNFTLEYYFTVQNWSDPVQTVIPVRAVAKGVQLMQDGTSRNFSHYYDYIDFQPVVNDPSVFQTPRGVVCINRKKTKPIPQLPSFYHYRQEIVNDASSNVFEADVWYDQDYRLIRFDYRQPTPVDPAYTTNPLSEIHDYNFG</sequence>
<feature type="non-terminal residue" evidence="2">
    <location>
        <position position="287"/>
    </location>
</feature>
<reference evidence="2" key="3">
    <citation type="submission" date="2023-05" db="EMBL/GenBank/DDBJ databases">
        <authorList>
            <person name="Smith C.H."/>
        </authorList>
    </citation>
    <scope>NUCLEOTIDE SEQUENCE</scope>
    <source>
        <strain evidence="2">CHS0354</strain>
        <tissue evidence="2">Mantle</tissue>
    </source>
</reference>
<dbReference type="PANTHER" id="PTHR36902">
    <property type="entry name" value="ENRICHED IN SURFACE-LABELED PROTEOME PROTEIN 9"/>
    <property type="match status" value="1"/>
</dbReference>
<reference evidence="2" key="2">
    <citation type="journal article" date="2021" name="Genome Biol. Evol.">
        <title>Developing a high-quality reference genome for a parasitic bivalve with doubly uniparental inheritance (Bivalvia: Unionida).</title>
        <authorList>
            <person name="Smith C.H."/>
        </authorList>
    </citation>
    <scope>NUCLEOTIDE SEQUENCE</scope>
    <source>
        <strain evidence="2">CHS0354</strain>
        <tissue evidence="2">Mantle</tissue>
    </source>
</reference>
<accession>A0AAE0RSY5</accession>
<dbReference type="AlphaFoldDB" id="A0AAE0RSY5"/>
<reference evidence="2" key="1">
    <citation type="journal article" date="2021" name="Genome Biol. Evol.">
        <title>A High-Quality Reference Genome for a Parasitic Bivalve with Doubly Uniparental Inheritance (Bivalvia: Unionida).</title>
        <authorList>
            <person name="Smith C.H."/>
        </authorList>
    </citation>
    <scope>NUCLEOTIDE SEQUENCE</scope>
    <source>
        <strain evidence="2">CHS0354</strain>
    </source>
</reference>
<name>A0AAE0RSY5_9BIVA</name>
<dbReference type="EMBL" id="JAEAOA010001340">
    <property type="protein sequence ID" value="KAK3579143.1"/>
    <property type="molecule type" value="Genomic_DNA"/>
</dbReference>
<gene>
    <name evidence="2" type="ORF">CHS0354_022163</name>
</gene>
<dbReference type="InterPro" id="IPR058831">
    <property type="entry name" value="LolA-like_dom_2nd"/>
</dbReference>
<evidence type="ECO:0000313" key="2">
    <source>
        <dbReference type="EMBL" id="KAK3579143.1"/>
    </source>
</evidence>